<organism evidence="2 3">
    <name type="scientific">Mycena maculata</name>
    <dbReference type="NCBI Taxonomy" id="230809"/>
    <lineage>
        <taxon>Eukaryota</taxon>
        <taxon>Fungi</taxon>
        <taxon>Dikarya</taxon>
        <taxon>Basidiomycota</taxon>
        <taxon>Agaricomycotina</taxon>
        <taxon>Agaricomycetes</taxon>
        <taxon>Agaricomycetidae</taxon>
        <taxon>Agaricales</taxon>
        <taxon>Marasmiineae</taxon>
        <taxon>Mycenaceae</taxon>
        <taxon>Mycena</taxon>
    </lineage>
</organism>
<sequence length="338" mass="38043">MDFDQRRGYRRVTTQRGFTYSYYFAAPAPSTSSEPSKPFLFFAHGFPSSSYSWHKQIEFFQPLGYGFIVPDMLGYGGTDKPIDPDAYIGSGLAQDIVDIFNQEKISQVIGVAHDWGNRVLSRLINHHPECVSACAFIGSGYGPPNAQGTDPISQSKDLEKIVGYDIVAYMRFFVQPDAAKVIEEHIDSFLDLVYPVTPEVWMESMCVDGGARAWIEQDKRTSLAWYITPEDRDRQKQELMAGGLSAPLCWYKTLVQDANKKDDANVPPENYVVKQPLLYVACARDCIARPDLGDARHENCVNKDTLTRKVVDADHWVVESHPDSINAILLEWMGALKN</sequence>
<dbReference type="InterPro" id="IPR000639">
    <property type="entry name" value="Epox_hydrolase-like"/>
</dbReference>
<dbReference type="InterPro" id="IPR029058">
    <property type="entry name" value="AB_hydrolase_fold"/>
</dbReference>
<dbReference type="PRINTS" id="PR00412">
    <property type="entry name" value="EPOXHYDRLASE"/>
</dbReference>
<proteinExistence type="predicted"/>
<dbReference type="GO" id="GO:0046464">
    <property type="term" value="P:acylglycerol catabolic process"/>
    <property type="evidence" value="ECO:0007669"/>
    <property type="project" value="TreeGrafter"/>
</dbReference>
<gene>
    <name evidence="2" type="ORF">DFH07DRAFT_862403</name>
</gene>
<dbReference type="Gene3D" id="3.40.50.1820">
    <property type="entry name" value="alpha/beta hydrolase"/>
    <property type="match status" value="1"/>
</dbReference>
<dbReference type="Proteomes" id="UP001215280">
    <property type="component" value="Unassembled WGS sequence"/>
</dbReference>
<dbReference type="PANTHER" id="PTHR43798">
    <property type="entry name" value="MONOACYLGLYCEROL LIPASE"/>
    <property type="match status" value="1"/>
</dbReference>
<evidence type="ECO:0000313" key="3">
    <source>
        <dbReference type="Proteomes" id="UP001215280"/>
    </source>
</evidence>
<evidence type="ECO:0000313" key="2">
    <source>
        <dbReference type="EMBL" id="KAJ7716229.1"/>
    </source>
</evidence>
<dbReference type="Pfam" id="PF00561">
    <property type="entry name" value="Abhydrolase_1"/>
    <property type="match status" value="1"/>
</dbReference>
<keyword evidence="3" id="KW-1185">Reference proteome</keyword>
<accession>A0AAD7HAB5</accession>
<dbReference type="GO" id="GO:0016020">
    <property type="term" value="C:membrane"/>
    <property type="evidence" value="ECO:0007669"/>
    <property type="project" value="TreeGrafter"/>
</dbReference>
<dbReference type="InterPro" id="IPR000073">
    <property type="entry name" value="AB_hydrolase_1"/>
</dbReference>
<feature type="domain" description="AB hydrolase-1" evidence="1">
    <location>
        <begin position="40"/>
        <end position="194"/>
    </location>
</feature>
<dbReference type="GO" id="GO:0047372">
    <property type="term" value="F:monoacylglycerol lipase activity"/>
    <property type="evidence" value="ECO:0007669"/>
    <property type="project" value="TreeGrafter"/>
</dbReference>
<evidence type="ECO:0000259" key="1">
    <source>
        <dbReference type="Pfam" id="PF00561"/>
    </source>
</evidence>
<dbReference type="EMBL" id="JARJLG010000335">
    <property type="protein sequence ID" value="KAJ7716229.1"/>
    <property type="molecule type" value="Genomic_DNA"/>
</dbReference>
<protein>
    <submittedName>
        <fullName evidence="2">Alpha/beta-hydrolase</fullName>
    </submittedName>
</protein>
<dbReference type="SUPFAM" id="SSF53474">
    <property type="entry name" value="alpha/beta-Hydrolases"/>
    <property type="match status" value="1"/>
</dbReference>
<dbReference type="InterPro" id="IPR050266">
    <property type="entry name" value="AB_hydrolase_sf"/>
</dbReference>
<dbReference type="PANTHER" id="PTHR43798:SF33">
    <property type="entry name" value="HYDROLASE, PUTATIVE (AFU_ORTHOLOGUE AFUA_2G14860)-RELATED"/>
    <property type="match status" value="1"/>
</dbReference>
<dbReference type="AlphaFoldDB" id="A0AAD7HAB5"/>
<name>A0AAD7HAB5_9AGAR</name>
<comment type="caution">
    <text evidence="2">The sequence shown here is derived from an EMBL/GenBank/DDBJ whole genome shotgun (WGS) entry which is preliminary data.</text>
</comment>
<reference evidence="2" key="1">
    <citation type="submission" date="2023-03" db="EMBL/GenBank/DDBJ databases">
        <title>Massive genome expansion in bonnet fungi (Mycena s.s.) driven by repeated elements and novel gene families across ecological guilds.</title>
        <authorList>
            <consortium name="Lawrence Berkeley National Laboratory"/>
            <person name="Harder C.B."/>
            <person name="Miyauchi S."/>
            <person name="Viragh M."/>
            <person name="Kuo A."/>
            <person name="Thoen E."/>
            <person name="Andreopoulos B."/>
            <person name="Lu D."/>
            <person name="Skrede I."/>
            <person name="Drula E."/>
            <person name="Henrissat B."/>
            <person name="Morin E."/>
            <person name="Kohler A."/>
            <person name="Barry K."/>
            <person name="LaButti K."/>
            <person name="Morin E."/>
            <person name="Salamov A."/>
            <person name="Lipzen A."/>
            <person name="Mereny Z."/>
            <person name="Hegedus B."/>
            <person name="Baldrian P."/>
            <person name="Stursova M."/>
            <person name="Weitz H."/>
            <person name="Taylor A."/>
            <person name="Grigoriev I.V."/>
            <person name="Nagy L.G."/>
            <person name="Martin F."/>
            <person name="Kauserud H."/>
        </authorList>
    </citation>
    <scope>NUCLEOTIDE SEQUENCE</scope>
    <source>
        <strain evidence="2">CBHHK188m</strain>
    </source>
</reference>